<organism evidence="2 3">
    <name type="scientific">Pristionchus fissidentatus</name>
    <dbReference type="NCBI Taxonomy" id="1538716"/>
    <lineage>
        <taxon>Eukaryota</taxon>
        <taxon>Metazoa</taxon>
        <taxon>Ecdysozoa</taxon>
        <taxon>Nematoda</taxon>
        <taxon>Chromadorea</taxon>
        <taxon>Rhabditida</taxon>
        <taxon>Rhabditina</taxon>
        <taxon>Diplogasteromorpha</taxon>
        <taxon>Diplogasteroidea</taxon>
        <taxon>Neodiplogasteridae</taxon>
        <taxon>Pristionchus</taxon>
    </lineage>
</organism>
<proteinExistence type="predicted"/>
<evidence type="ECO:0000313" key="2">
    <source>
        <dbReference type="EMBL" id="GMT12687.1"/>
    </source>
</evidence>
<accession>A0AAV5V2X7</accession>
<comment type="caution">
    <text evidence="2">The sequence shown here is derived from an EMBL/GenBank/DDBJ whole genome shotgun (WGS) entry which is preliminary data.</text>
</comment>
<feature type="non-terminal residue" evidence="2">
    <location>
        <position position="1"/>
    </location>
</feature>
<dbReference type="EMBL" id="BTSY01000002">
    <property type="protein sequence ID" value="GMT12686.1"/>
    <property type="molecule type" value="Genomic_DNA"/>
</dbReference>
<evidence type="ECO:0000313" key="3">
    <source>
        <dbReference type="Proteomes" id="UP001432322"/>
    </source>
</evidence>
<feature type="non-terminal residue" evidence="2">
    <location>
        <position position="81"/>
    </location>
</feature>
<sequence>ITEEGENILLQDPELGEAAGRQGAIYAPKVTYAVPCTCRAMTQEQACKLQSVLLSLLESVEKGELGAVAEFEGSKDFVVLK</sequence>
<evidence type="ECO:0000313" key="1">
    <source>
        <dbReference type="EMBL" id="GMT12686.1"/>
    </source>
</evidence>
<dbReference type="Proteomes" id="UP001432322">
    <property type="component" value="Unassembled WGS sequence"/>
</dbReference>
<dbReference type="AlphaFoldDB" id="A0AAV5V2X7"/>
<protein>
    <submittedName>
        <fullName evidence="2">Uncharacterized protein</fullName>
    </submittedName>
</protein>
<gene>
    <name evidence="1" type="ORF">PFISCL1PPCAC_3983</name>
    <name evidence="2" type="ORF">PFISCL1PPCAC_3984</name>
</gene>
<name>A0AAV5V2X7_9BILA</name>
<dbReference type="EMBL" id="BTSY01000002">
    <property type="protein sequence ID" value="GMT12687.1"/>
    <property type="molecule type" value="Genomic_DNA"/>
</dbReference>
<reference evidence="2" key="1">
    <citation type="submission" date="2023-10" db="EMBL/GenBank/DDBJ databases">
        <title>Genome assembly of Pristionchus species.</title>
        <authorList>
            <person name="Yoshida K."/>
            <person name="Sommer R.J."/>
        </authorList>
    </citation>
    <scope>NUCLEOTIDE SEQUENCE</scope>
    <source>
        <strain evidence="2">RS5133</strain>
    </source>
</reference>
<keyword evidence="3" id="KW-1185">Reference proteome</keyword>